<dbReference type="InterPro" id="IPR025946">
    <property type="entry name" value="CABIT_dom"/>
</dbReference>
<feature type="compositionally biased region" description="Polar residues" evidence="1">
    <location>
        <begin position="856"/>
        <end position="880"/>
    </location>
</feature>
<comment type="caution">
    <text evidence="3">The sequence shown here is derived from an EMBL/GenBank/DDBJ whole genome shotgun (WGS) entry which is preliminary data.</text>
</comment>
<accession>A0A9W9YP82</accession>
<feature type="compositionally biased region" description="Basic and acidic residues" evidence="1">
    <location>
        <begin position="472"/>
        <end position="485"/>
    </location>
</feature>
<name>A0A9W9YP82_9CNID</name>
<feature type="compositionally biased region" description="Polar residues" evidence="1">
    <location>
        <begin position="632"/>
        <end position="652"/>
    </location>
</feature>
<evidence type="ECO:0000256" key="1">
    <source>
        <dbReference type="SAM" id="MobiDB-lite"/>
    </source>
</evidence>
<organism evidence="3 4">
    <name type="scientific">Desmophyllum pertusum</name>
    <dbReference type="NCBI Taxonomy" id="174260"/>
    <lineage>
        <taxon>Eukaryota</taxon>
        <taxon>Metazoa</taxon>
        <taxon>Cnidaria</taxon>
        <taxon>Anthozoa</taxon>
        <taxon>Hexacorallia</taxon>
        <taxon>Scleractinia</taxon>
        <taxon>Caryophylliina</taxon>
        <taxon>Caryophylliidae</taxon>
        <taxon>Desmophyllum</taxon>
    </lineage>
</organism>
<feature type="region of interest" description="Disordered" evidence="1">
    <location>
        <begin position="856"/>
        <end position="904"/>
    </location>
</feature>
<feature type="region of interest" description="Disordered" evidence="1">
    <location>
        <begin position="585"/>
        <end position="726"/>
    </location>
</feature>
<sequence length="904" mass="102346">MTAPSATSYKTRFYRLDEFITMHESALPQIVKVGKGFYEKSVNRSIETGELLIIFKIEGKKKILAQHLSSGREICFPRTCNLTVEMAAESSQDVYSSLDALVQLPSRYVRVLENIPSFGLLAGDVLQLSREPPYSNGNDVRCLVISLKDPVYVDLPASIKESFSLSPTMEYTPSRKCLKSVHFRSTGTEYKQLVNAIENDKLLQDKLNADCLYFTSDPVRRYSLERLQFVSFPFDKKQRIYIPPTENRTAKGLKQDVIVTEDGFCQLGFDSPAQPQKVALTSEVRDKIAPLQLRSKQRDAASKMQILDDSFCESEEAILLASYSERKAYESQLDVDANVAFTPGVLIHNKHKQTLADLLEPTQTVSPCNLSRSLPGIKPETTDEDSRPRLPRKPLIFMENDFSQDFTTDTSEKTTRREQCKVHKMQKYDGSSSEQSDEENNNIDNLDLTSPENLSDSYSANMQYGRQGNVETAERVRREEVKSSEGECSANGDNPKRGFFHSLTRKPRWFRQDASKPDKKDRGQVIKTKSKDVKIPARHHAASCEDILISSPREDDFECVLNIKKYLETQDKLSKALVEITRLQKQGSNDSETATKPENKEMSNVPIKSSDETGKPWQRKQSELEGLKDSQDMFSKQTSNPNQDKAPSSTPVHASAPEDPDVSGLPVSHCLAMKQSDTTWPSRSTQDNHRRLETNSRRFGMSHNRPALAVTDEEDSESVTPPSYSLQRDNAYGQLRILDHSGRQENAEDREPRHEDSSNTCSCCRSHFTDVFGVELTESAAKDELKKAILQMNWSEDEWMELTEMVRRKINHANRIHVPYENLAHHERHGNLSMAEPNEESMHRRLETPPYVNITQGFGRTGTPPYQNITPDTRQGSGNDMQRLANRSLGKPPIPTPRSGRSSI</sequence>
<feature type="domain" description="CABIT" evidence="2">
    <location>
        <begin position="27"/>
        <end position="164"/>
    </location>
</feature>
<dbReference type="OrthoDB" id="5966799at2759"/>
<dbReference type="Pfam" id="PF12736">
    <property type="entry name" value="CABIT"/>
    <property type="match status" value="1"/>
</dbReference>
<gene>
    <name evidence="3" type="ORF">OS493_015549</name>
</gene>
<reference evidence="3" key="1">
    <citation type="submission" date="2023-01" db="EMBL/GenBank/DDBJ databases">
        <title>Genome assembly of the deep-sea coral Lophelia pertusa.</title>
        <authorList>
            <person name="Herrera S."/>
            <person name="Cordes E."/>
        </authorList>
    </citation>
    <scope>NUCLEOTIDE SEQUENCE</scope>
    <source>
        <strain evidence="3">USNM1676648</strain>
        <tissue evidence="3">Polyp</tissue>
    </source>
</reference>
<protein>
    <recommendedName>
        <fullName evidence="2">CABIT domain-containing protein</fullName>
    </recommendedName>
</protein>
<evidence type="ECO:0000313" key="3">
    <source>
        <dbReference type="EMBL" id="KAJ7360448.1"/>
    </source>
</evidence>
<feature type="compositionally biased region" description="Basic and acidic residues" evidence="1">
    <location>
        <begin position="609"/>
        <end position="631"/>
    </location>
</feature>
<feature type="compositionally biased region" description="Basic and acidic residues" evidence="1">
    <location>
        <begin position="686"/>
        <end position="696"/>
    </location>
</feature>
<feature type="compositionally biased region" description="Basic and acidic residues" evidence="1">
    <location>
        <begin position="410"/>
        <end position="421"/>
    </location>
</feature>
<keyword evidence="4" id="KW-1185">Reference proteome</keyword>
<feature type="compositionally biased region" description="Polar residues" evidence="1">
    <location>
        <begin position="450"/>
        <end position="466"/>
    </location>
</feature>
<evidence type="ECO:0000259" key="2">
    <source>
        <dbReference type="Pfam" id="PF12736"/>
    </source>
</evidence>
<feature type="compositionally biased region" description="Basic and acidic residues" evidence="1">
    <location>
        <begin position="510"/>
        <end position="533"/>
    </location>
</feature>
<feature type="region of interest" description="Disordered" evidence="1">
    <location>
        <begin position="365"/>
        <end position="533"/>
    </location>
</feature>
<dbReference type="Proteomes" id="UP001163046">
    <property type="component" value="Unassembled WGS sequence"/>
</dbReference>
<evidence type="ECO:0000313" key="4">
    <source>
        <dbReference type="Proteomes" id="UP001163046"/>
    </source>
</evidence>
<dbReference type="AlphaFoldDB" id="A0A9W9YP82"/>
<dbReference type="EMBL" id="MU827309">
    <property type="protein sequence ID" value="KAJ7360448.1"/>
    <property type="molecule type" value="Genomic_DNA"/>
</dbReference>
<proteinExistence type="predicted"/>
<feature type="compositionally biased region" description="Polar residues" evidence="1">
    <location>
        <begin position="675"/>
        <end position="685"/>
    </location>
</feature>